<dbReference type="PROSITE" id="PS50111">
    <property type="entry name" value="CHEMOTAXIS_TRANSDUC_2"/>
    <property type="match status" value="1"/>
</dbReference>
<gene>
    <name evidence="11" type="ORF">SAMN05216249_10199</name>
</gene>
<dbReference type="InterPro" id="IPR051310">
    <property type="entry name" value="MCP_chemotaxis"/>
</dbReference>
<evidence type="ECO:0000256" key="9">
    <source>
        <dbReference type="SAM" id="Phobius"/>
    </source>
</evidence>
<dbReference type="InterPro" id="IPR029151">
    <property type="entry name" value="Sensor-like_sf"/>
</dbReference>
<evidence type="ECO:0000259" key="10">
    <source>
        <dbReference type="PROSITE" id="PS50111"/>
    </source>
</evidence>
<keyword evidence="3" id="KW-0145">Chemotaxis</keyword>
<dbReference type="GO" id="GO:0004888">
    <property type="term" value="F:transmembrane signaling receptor activity"/>
    <property type="evidence" value="ECO:0007669"/>
    <property type="project" value="TreeGrafter"/>
</dbReference>
<dbReference type="GO" id="GO:0006935">
    <property type="term" value="P:chemotaxis"/>
    <property type="evidence" value="ECO:0007669"/>
    <property type="project" value="UniProtKB-KW"/>
</dbReference>
<feature type="domain" description="Methyl-accepting transducer" evidence="10">
    <location>
        <begin position="413"/>
        <end position="642"/>
    </location>
</feature>
<dbReference type="EMBL" id="FOJY01000001">
    <property type="protein sequence ID" value="SFA69997.1"/>
    <property type="molecule type" value="Genomic_DNA"/>
</dbReference>
<dbReference type="RefSeq" id="WP_092869820.1">
    <property type="nucleotide sequence ID" value="NZ_FOJY01000001.1"/>
</dbReference>
<dbReference type="CDD" id="cd12913">
    <property type="entry name" value="PDC1_MCP_like"/>
    <property type="match status" value="1"/>
</dbReference>
<dbReference type="PANTHER" id="PTHR43531:SF11">
    <property type="entry name" value="METHYL-ACCEPTING CHEMOTAXIS PROTEIN 3"/>
    <property type="match status" value="1"/>
</dbReference>
<evidence type="ECO:0000313" key="12">
    <source>
        <dbReference type="Proteomes" id="UP000198838"/>
    </source>
</evidence>
<dbReference type="GO" id="GO:0005886">
    <property type="term" value="C:plasma membrane"/>
    <property type="evidence" value="ECO:0007669"/>
    <property type="project" value="UniProtKB-SubCell"/>
</dbReference>
<dbReference type="Pfam" id="PF02743">
    <property type="entry name" value="dCache_1"/>
    <property type="match status" value="1"/>
</dbReference>
<dbReference type="Gene3D" id="3.30.450.20">
    <property type="entry name" value="PAS domain"/>
    <property type="match status" value="2"/>
</dbReference>
<organism evidence="11 12">
    <name type="scientific">Acetitomaculum ruminis DSM 5522</name>
    <dbReference type="NCBI Taxonomy" id="1120918"/>
    <lineage>
        <taxon>Bacteria</taxon>
        <taxon>Bacillati</taxon>
        <taxon>Bacillota</taxon>
        <taxon>Clostridia</taxon>
        <taxon>Lachnospirales</taxon>
        <taxon>Lachnospiraceae</taxon>
        <taxon>Acetitomaculum</taxon>
    </lineage>
</organism>
<proteinExistence type="inferred from homology"/>
<dbReference type="Pfam" id="PF00015">
    <property type="entry name" value="MCPsignal"/>
    <property type="match status" value="1"/>
</dbReference>
<dbReference type="SUPFAM" id="SSF103190">
    <property type="entry name" value="Sensory domain-like"/>
    <property type="match status" value="1"/>
</dbReference>
<dbReference type="SMART" id="SM00283">
    <property type="entry name" value="MA"/>
    <property type="match status" value="1"/>
</dbReference>
<comment type="subcellular location">
    <subcellularLocation>
        <location evidence="1">Cell membrane</location>
        <topology evidence="1">Multi-pass membrane protein</topology>
    </subcellularLocation>
</comment>
<keyword evidence="2" id="KW-1003">Cell membrane</keyword>
<dbReference type="OrthoDB" id="9814363at2"/>
<name>A0A1I0V1S9_9FIRM</name>
<evidence type="ECO:0000256" key="1">
    <source>
        <dbReference type="ARBA" id="ARBA00004651"/>
    </source>
</evidence>
<keyword evidence="8" id="KW-0807">Transducer</keyword>
<feature type="transmembrane region" description="Helical" evidence="9">
    <location>
        <begin position="21"/>
        <end position="39"/>
    </location>
</feature>
<evidence type="ECO:0000256" key="8">
    <source>
        <dbReference type="PROSITE-ProRule" id="PRU00284"/>
    </source>
</evidence>
<dbReference type="GO" id="GO:0007165">
    <property type="term" value="P:signal transduction"/>
    <property type="evidence" value="ECO:0007669"/>
    <property type="project" value="UniProtKB-KW"/>
</dbReference>
<evidence type="ECO:0000256" key="2">
    <source>
        <dbReference type="ARBA" id="ARBA00022475"/>
    </source>
</evidence>
<evidence type="ECO:0000256" key="5">
    <source>
        <dbReference type="ARBA" id="ARBA00022989"/>
    </source>
</evidence>
<dbReference type="InterPro" id="IPR033479">
    <property type="entry name" value="dCache_1"/>
</dbReference>
<evidence type="ECO:0000256" key="4">
    <source>
        <dbReference type="ARBA" id="ARBA00022692"/>
    </source>
</evidence>
<dbReference type="InterPro" id="IPR004089">
    <property type="entry name" value="MCPsignal_dom"/>
</dbReference>
<evidence type="ECO:0000256" key="7">
    <source>
        <dbReference type="ARBA" id="ARBA00029447"/>
    </source>
</evidence>
<keyword evidence="5 9" id="KW-1133">Transmembrane helix</keyword>
<evidence type="ECO:0000313" key="11">
    <source>
        <dbReference type="EMBL" id="SFA69997.1"/>
    </source>
</evidence>
<dbReference type="AlphaFoldDB" id="A0A1I0V1S9"/>
<feature type="transmembrane region" description="Helical" evidence="9">
    <location>
        <begin position="288"/>
        <end position="309"/>
    </location>
</feature>
<keyword evidence="6 9" id="KW-0472">Membrane</keyword>
<dbReference type="PANTHER" id="PTHR43531">
    <property type="entry name" value="PROTEIN ICFG"/>
    <property type="match status" value="1"/>
</dbReference>
<sequence length="658" mass="71609">MSDSNSKKGNIKAKGSLSLKLSILMGLVIIILVVLSEVFNMNTFRNQVFEDSRDNTISTADKNAEIIYGWVNKQETFLQTMITSLQTVNSDDSQGIVKYMANQIENNPDALMYYCSFGDNNTVLLSDNSKSDIVPTERPWYKQAVKTNDFVITDPYTDATTGKMVISICKAFKINNRECVILADITISSMTEYMESVNTDPTTKSFLLASDNSVVSHYNEDFLPTTDGNTIFTDIFDLDLEEGNFVEFTDYDGVLKSVSFAAVGDMGWTVGTTFDESLIRNKTVKASLTALSTIGILTVIFIVIIFVIIRIQLKPVSDSIKILSSLSMGEFDVKLKKSKSRSEVGLLQNTVVEMHKTLKSIIGDVNKILGEISKRNLTVEDMKEYPGEYNELSKSVNSVKSILSNLLKEVQSAASEVEIGSSQLSQAASSLSSGSTAQASSIATLEENIEDIVSRITSNAENCTLVSKELSQLDDLIREGNEDMNLLLDAVNEVEKMSNDISAIVGAIDNIAFQTNLLSLNASVEAARAGANGKGFAVVAEEVRELAYRSSEESKKTAELIETCIASINVAKGYADNTAEILNKVVANSEQISKAFGTISDDTASQASSSTTIQDEIHNISDVVRSNTAASEETAASSVELSGQASHMTEMVKVFKVQ</sequence>
<reference evidence="11 12" key="1">
    <citation type="submission" date="2016-10" db="EMBL/GenBank/DDBJ databases">
        <authorList>
            <person name="de Groot N.N."/>
        </authorList>
    </citation>
    <scope>NUCLEOTIDE SEQUENCE [LARGE SCALE GENOMIC DNA]</scope>
    <source>
        <strain evidence="11 12">DSM 5522</strain>
    </source>
</reference>
<dbReference type="Proteomes" id="UP000198838">
    <property type="component" value="Unassembled WGS sequence"/>
</dbReference>
<dbReference type="SUPFAM" id="SSF58104">
    <property type="entry name" value="Methyl-accepting chemotaxis protein (MCP) signaling domain"/>
    <property type="match status" value="1"/>
</dbReference>
<evidence type="ECO:0000256" key="3">
    <source>
        <dbReference type="ARBA" id="ARBA00022500"/>
    </source>
</evidence>
<dbReference type="STRING" id="1120918.SAMN05216249_10199"/>
<dbReference type="Gene3D" id="6.10.340.10">
    <property type="match status" value="1"/>
</dbReference>
<keyword evidence="4 9" id="KW-0812">Transmembrane</keyword>
<dbReference type="CDD" id="cd18774">
    <property type="entry name" value="PDC2_HK_sensor"/>
    <property type="match status" value="1"/>
</dbReference>
<protein>
    <submittedName>
        <fullName evidence="11">Methyl-accepting chemotaxis sensory transducer with Cache sensor</fullName>
    </submittedName>
</protein>
<evidence type="ECO:0000256" key="6">
    <source>
        <dbReference type="ARBA" id="ARBA00023136"/>
    </source>
</evidence>
<comment type="similarity">
    <text evidence="7">Belongs to the methyl-accepting chemotaxis (MCP) protein family.</text>
</comment>
<accession>A0A1I0V1S9</accession>
<dbReference type="Gene3D" id="1.10.287.950">
    <property type="entry name" value="Methyl-accepting chemotaxis protein"/>
    <property type="match status" value="1"/>
</dbReference>
<keyword evidence="12" id="KW-1185">Reference proteome</keyword>